<dbReference type="PANTHER" id="PTHR11136:SF0">
    <property type="entry name" value="DIHYDROFOLATE SYNTHETASE-RELATED"/>
    <property type="match status" value="1"/>
</dbReference>
<comment type="similarity">
    <text evidence="1">Belongs to the folylpolyglutamate synthase family.</text>
</comment>
<keyword evidence="3" id="KW-0479">Metal-binding</keyword>
<evidence type="ECO:0000256" key="5">
    <source>
        <dbReference type="ARBA" id="ARBA00022840"/>
    </source>
</evidence>
<dbReference type="RefSeq" id="WP_004826291.1">
    <property type="nucleotide sequence ID" value="NZ_ADDO01000068.1"/>
</dbReference>
<reference evidence="8 9" key="1">
    <citation type="submission" date="2009-12" db="EMBL/GenBank/DDBJ databases">
        <title>Genome Sequence of Peptoniphilus lacrimalis 315-B.</title>
        <authorList>
            <person name="Durkin A.S."/>
            <person name="Madupu R."/>
            <person name="Torralba M."/>
            <person name="Methe B."/>
            <person name="Sutton G."/>
            <person name="Strausberg R.L."/>
            <person name="Nelson K.E."/>
        </authorList>
    </citation>
    <scope>NUCLEOTIDE SEQUENCE [LARGE SCALE GENOMIC DNA]</scope>
    <source>
        <strain evidence="8 9">315-B</strain>
    </source>
</reference>
<dbReference type="EMBL" id="ADDO01000068">
    <property type="protein sequence ID" value="EFA89322.1"/>
    <property type="molecule type" value="Genomic_DNA"/>
</dbReference>
<dbReference type="Gene3D" id="3.90.190.20">
    <property type="entry name" value="Mur ligase, C-terminal domain"/>
    <property type="match status" value="1"/>
</dbReference>
<keyword evidence="2 8" id="KW-0436">Ligase</keyword>
<dbReference type="eggNOG" id="COG0285">
    <property type="taxonomic scope" value="Bacteria"/>
</dbReference>
<evidence type="ECO:0000313" key="8">
    <source>
        <dbReference type="EMBL" id="EFA89322.1"/>
    </source>
</evidence>
<sequence length="438" mass="49639">MNRKEAEDYIFASYMRSEKFQSYNDKDKNKRHPELTKEILENLSTGINIGITGSKGKGSIANMLSQILMAKFRVGLFTSPHILKINERFKVDGKEISDEDFIRIVEELKIDFDKIEKNLPKSIPISPIGIEAAIGLKYFKEKDTQINIMEFGKGAKYDDVNNVINKYCLINTIFLEHTRELGSSLEEIANDKCNIIKKGQICAYSASQDRQVLKILKNKARKEGVKIKVYGEDFYGENISYSFDGMTFDGVFKDRRIKNIKIPLIGLHQVKNAVLALACAIDIYKDLPIEDIKKNLLDLKYPARFEIISKNPLIILDACINKKSLEPIKESLKALKIEDITSIVGIPDDKDYFGVVSGVKDISKNIILTKTSNSHYVFTDEQRQKLLANKIFVETSPDIKEALNMARKCKSPIIILGTTSLISESKEFFQTSGLPQNL</sequence>
<evidence type="ECO:0000256" key="3">
    <source>
        <dbReference type="ARBA" id="ARBA00022723"/>
    </source>
</evidence>
<keyword evidence="9" id="KW-1185">Reference proteome</keyword>
<dbReference type="GO" id="GO:0008841">
    <property type="term" value="F:dihydrofolate synthase activity"/>
    <property type="evidence" value="ECO:0007669"/>
    <property type="project" value="TreeGrafter"/>
</dbReference>
<dbReference type="InterPro" id="IPR036565">
    <property type="entry name" value="Mur-like_cat_sf"/>
</dbReference>
<dbReference type="Gene3D" id="3.40.1190.10">
    <property type="entry name" value="Mur-like, catalytic domain"/>
    <property type="match status" value="1"/>
</dbReference>
<dbReference type="NCBIfam" id="TIGR01499">
    <property type="entry name" value="folC"/>
    <property type="match status" value="1"/>
</dbReference>
<dbReference type="InterPro" id="IPR001645">
    <property type="entry name" value="Folylpolyglutamate_synth"/>
</dbReference>
<evidence type="ECO:0000256" key="6">
    <source>
        <dbReference type="ARBA" id="ARBA00022842"/>
    </source>
</evidence>
<dbReference type="InterPro" id="IPR013221">
    <property type="entry name" value="Mur_ligase_cen"/>
</dbReference>
<protein>
    <submittedName>
        <fullName evidence="8">Bifunctional protein FolC</fullName>
        <ecNumber evidence="8">6.3.2.17</ecNumber>
    </submittedName>
</protein>
<dbReference type="GO" id="GO:0005737">
    <property type="term" value="C:cytoplasm"/>
    <property type="evidence" value="ECO:0007669"/>
    <property type="project" value="TreeGrafter"/>
</dbReference>
<evidence type="ECO:0000313" key="9">
    <source>
        <dbReference type="Proteomes" id="UP000005711"/>
    </source>
</evidence>
<dbReference type="GO" id="GO:0005524">
    <property type="term" value="F:ATP binding"/>
    <property type="evidence" value="ECO:0007669"/>
    <property type="project" value="UniProtKB-KW"/>
</dbReference>
<dbReference type="Pfam" id="PF08245">
    <property type="entry name" value="Mur_ligase_M"/>
    <property type="match status" value="1"/>
</dbReference>
<dbReference type="GO" id="GO:0046872">
    <property type="term" value="F:metal ion binding"/>
    <property type="evidence" value="ECO:0007669"/>
    <property type="project" value="UniProtKB-KW"/>
</dbReference>
<dbReference type="SUPFAM" id="SSF53623">
    <property type="entry name" value="MurD-like peptide ligases, catalytic domain"/>
    <property type="match status" value="1"/>
</dbReference>
<dbReference type="PANTHER" id="PTHR11136">
    <property type="entry name" value="FOLYLPOLYGLUTAMATE SYNTHASE-RELATED"/>
    <property type="match status" value="1"/>
</dbReference>
<keyword evidence="4" id="KW-0547">Nucleotide-binding</keyword>
<dbReference type="InterPro" id="IPR036615">
    <property type="entry name" value="Mur_ligase_C_dom_sf"/>
</dbReference>
<comment type="caution">
    <text evidence="8">The sequence shown here is derived from an EMBL/GenBank/DDBJ whole genome shotgun (WGS) entry which is preliminary data.</text>
</comment>
<proteinExistence type="inferred from homology"/>
<feature type="domain" description="Mur ligase central" evidence="7">
    <location>
        <begin position="51"/>
        <end position="280"/>
    </location>
</feature>
<dbReference type="AlphaFoldDB" id="D1VVT5"/>
<dbReference type="GO" id="GO:0004326">
    <property type="term" value="F:tetrahydrofolylpolyglutamate synthase activity"/>
    <property type="evidence" value="ECO:0007669"/>
    <property type="project" value="UniProtKB-EC"/>
</dbReference>
<evidence type="ECO:0000256" key="1">
    <source>
        <dbReference type="ARBA" id="ARBA00008276"/>
    </source>
</evidence>
<dbReference type="SUPFAM" id="SSF53244">
    <property type="entry name" value="MurD-like peptide ligases, peptide-binding domain"/>
    <property type="match status" value="1"/>
</dbReference>
<evidence type="ECO:0000259" key="7">
    <source>
        <dbReference type="Pfam" id="PF08245"/>
    </source>
</evidence>
<dbReference type="Proteomes" id="UP000005711">
    <property type="component" value="Unassembled WGS sequence"/>
</dbReference>
<evidence type="ECO:0000256" key="4">
    <source>
        <dbReference type="ARBA" id="ARBA00022741"/>
    </source>
</evidence>
<name>D1VVT5_9FIRM</name>
<evidence type="ECO:0000256" key="2">
    <source>
        <dbReference type="ARBA" id="ARBA00022598"/>
    </source>
</evidence>
<organism evidence="8 9">
    <name type="scientific">Peptoniphilus lacrimalis 315-B</name>
    <dbReference type="NCBI Taxonomy" id="596330"/>
    <lineage>
        <taxon>Bacteria</taxon>
        <taxon>Bacillati</taxon>
        <taxon>Bacillota</taxon>
        <taxon>Tissierellia</taxon>
        <taxon>Tissierellales</taxon>
        <taxon>Peptoniphilaceae</taxon>
        <taxon>Peptoniphilus</taxon>
    </lineage>
</organism>
<accession>D1VVT5</accession>
<gene>
    <name evidence="8" type="primary">folC</name>
    <name evidence="8" type="ORF">HMPREF0628_0865</name>
</gene>
<dbReference type="EC" id="6.3.2.17" evidence="8"/>
<keyword evidence="5" id="KW-0067">ATP-binding</keyword>
<keyword evidence="6" id="KW-0460">Magnesium</keyword>